<gene>
    <name evidence="2" type="ORF">G3N55_11300</name>
</gene>
<dbReference type="AlphaFoldDB" id="A0A6N9TUL2"/>
<sequence>MKRRDNGPHTGPDAPSGHEGLPAPRRAGPPELPSQQDLEREISDYLAKKYGGRVRVVSQMVLPEAPGVDQGGG</sequence>
<accession>A0A6N9TUL2</accession>
<keyword evidence="3" id="KW-1185">Reference proteome</keyword>
<dbReference type="EMBL" id="JAAGRR010000168">
    <property type="protein sequence ID" value="NDY43424.1"/>
    <property type="molecule type" value="Genomic_DNA"/>
</dbReference>
<feature type="region of interest" description="Disordered" evidence="1">
    <location>
        <begin position="1"/>
        <end position="40"/>
    </location>
</feature>
<name>A0A6N9TUL2_DISTH</name>
<dbReference type="Proteomes" id="UP000469346">
    <property type="component" value="Unassembled WGS sequence"/>
</dbReference>
<evidence type="ECO:0000256" key="1">
    <source>
        <dbReference type="SAM" id="MobiDB-lite"/>
    </source>
</evidence>
<comment type="caution">
    <text evidence="2">The sequence shown here is derived from an EMBL/GenBank/DDBJ whole genome shotgun (WGS) entry which is preliminary data.</text>
</comment>
<protein>
    <submittedName>
        <fullName evidence="2">Uncharacterized protein</fullName>
    </submittedName>
</protein>
<proteinExistence type="predicted"/>
<organism evidence="2 3">
    <name type="scientific">Dissulfurirhabdus thermomarina</name>
    <dbReference type="NCBI Taxonomy" id="1765737"/>
    <lineage>
        <taxon>Bacteria</taxon>
        <taxon>Deltaproteobacteria</taxon>
        <taxon>Dissulfurirhabdaceae</taxon>
        <taxon>Dissulfurirhabdus</taxon>
    </lineage>
</organism>
<feature type="non-terminal residue" evidence="2">
    <location>
        <position position="73"/>
    </location>
</feature>
<reference evidence="2 3" key="1">
    <citation type="submission" date="2020-02" db="EMBL/GenBank/DDBJ databases">
        <title>Comparative genomics of sulfur disproportionating microorganisms.</title>
        <authorList>
            <person name="Ward L.M."/>
            <person name="Bertran E."/>
            <person name="Johnston D.T."/>
        </authorList>
    </citation>
    <scope>NUCLEOTIDE SEQUENCE [LARGE SCALE GENOMIC DNA]</scope>
    <source>
        <strain evidence="2 3">DSM 100025</strain>
    </source>
</reference>
<evidence type="ECO:0000313" key="2">
    <source>
        <dbReference type="EMBL" id="NDY43424.1"/>
    </source>
</evidence>
<evidence type="ECO:0000313" key="3">
    <source>
        <dbReference type="Proteomes" id="UP000469346"/>
    </source>
</evidence>
<dbReference type="RefSeq" id="WP_163299601.1">
    <property type="nucleotide sequence ID" value="NZ_JAAGRR010000168.1"/>
</dbReference>